<reference evidence="1" key="1">
    <citation type="submission" date="2020-09" db="EMBL/GenBank/DDBJ databases">
        <authorList>
            <person name="Kikuchi T."/>
        </authorList>
    </citation>
    <scope>NUCLEOTIDE SEQUENCE</scope>
    <source>
        <strain evidence="1">SH1</strain>
    </source>
</reference>
<dbReference type="OrthoDB" id="10371537at2759"/>
<comment type="caution">
    <text evidence="1">The sequence shown here is derived from an EMBL/GenBank/DDBJ whole genome shotgun (WGS) entry which is preliminary data.</text>
</comment>
<proteinExistence type="predicted"/>
<sequence>MAEYSLTRSRSSAVLRSVSLPPSSSPLTRTYSSPSLTLQKPYHIVYYTFTNPSHTYSKNYTTELDYWYDRYRFSQPYVSSYYPRRYFNSDYVLPRSHFHNPVYSWRHMRYLHDYGTPFYLSHFNDSAHKPYIRQSFYSPYRSRLYDAAYFGIR</sequence>
<evidence type="ECO:0000313" key="1">
    <source>
        <dbReference type="EMBL" id="CAD5215582.1"/>
    </source>
</evidence>
<organism evidence="1 2">
    <name type="scientific">Bursaphelenchus okinawaensis</name>
    <dbReference type="NCBI Taxonomy" id="465554"/>
    <lineage>
        <taxon>Eukaryota</taxon>
        <taxon>Metazoa</taxon>
        <taxon>Ecdysozoa</taxon>
        <taxon>Nematoda</taxon>
        <taxon>Chromadorea</taxon>
        <taxon>Rhabditida</taxon>
        <taxon>Tylenchina</taxon>
        <taxon>Tylenchomorpha</taxon>
        <taxon>Aphelenchoidea</taxon>
        <taxon>Aphelenchoididae</taxon>
        <taxon>Bursaphelenchus</taxon>
    </lineage>
</organism>
<dbReference type="Proteomes" id="UP000783686">
    <property type="component" value="Unassembled WGS sequence"/>
</dbReference>
<dbReference type="EMBL" id="CAJFDH010000003">
    <property type="protein sequence ID" value="CAD5215582.1"/>
    <property type="molecule type" value="Genomic_DNA"/>
</dbReference>
<name>A0A811KJ95_9BILA</name>
<keyword evidence="2" id="KW-1185">Reference proteome</keyword>
<gene>
    <name evidence="1" type="ORF">BOKJ2_LOCUS6165</name>
</gene>
<dbReference type="Proteomes" id="UP000614601">
    <property type="component" value="Unassembled WGS sequence"/>
</dbReference>
<evidence type="ECO:0000313" key="2">
    <source>
        <dbReference type="Proteomes" id="UP000614601"/>
    </source>
</evidence>
<dbReference type="AlphaFoldDB" id="A0A811KJ95"/>
<dbReference type="EMBL" id="CAJFCW020000003">
    <property type="protein sequence ID" value="CAG9104366.1"/>
    <property type="molecule type" value="Genomic_DNA"/>
</dbReference>
<protein>
    <submittedName>
        <fullName evidence="1">Uncharacterized protein</fullName>
    </submittedName>
</protein>
<accession>A0A811KJ95</accession>